<accession>A0AA36AP98</accession>
<protein>
    <submittedName>
        <fullName evidence="1">Uncharacterized protein</fullName>
    </submittedName>
</protein>
<dbReference type="EMBL" id="OX597816">
    <property type="protein sequence ID" value="CAI9719820.1"/>
    <property type="molecule type" value="Genomic_DNA"/>
</dbReference>
<dbReference type="Proteomes" id="UP001162480">
    <property type="component" value="Chromosome 3"/>
</dbReference>
<sequence>MYVGIVNEISFSGGNYRGVGEDIENCDVCGITVSGGSRVAMSVVKKPTYILTCEKKTRLQKIKDKSLTLW</sequence>
<proteinExistence type="predicted"/>
<dbReference type="AlphaFoldDB" id="A0AA36AP98"/>
<evidence type="ECO:0000313" key="2">
    <source>
        <dbReference type="Proteomes" id="UP001162480"/>
    </source>
</evidence>
<name>A0AA36AP98_OCTVU</name>
<reference evidence="1" key="1">
    <citation type="submission" date="2023-08" db="EMBL/GenBank/DDBJ databases">
        <authorList>
            <person name="Alioto T."/>
            <person name="Alioto T."/>
            <person name="Gomez Garrido J."/>
        </authorList>
    </citation>
    <scope>NUCLEOTIDE SEQUENCE</scope>
</reference>
<evidence type="ECO:0000313" key="1">
    <source>
        <dbReference type="EMBL" id="CAI9719820.1"/>
    </source>
</evidence>
<organism evidence="1 2">
    <name type="scientific">Octopus vulgaris</name>
    <name type="common">Common octopus</name>
    <dbReference type="NCBI Taxonomy" id="6645"/>
    <lineage>
        <taxon>Eukaryota</taxon>
        <taxon>Metazoa</taxon>
        <taxon>Spiralia</taxon>
        <taxon>Lophotrochozoa</taxon>
        <taxon>Mollusca</taxon>
        <taxon>Cephalopoda</taxon>
        <taxon>Coleoidea</taxon>
        <taxon>Octopodiformes</taxon>
        <taxon>Octopoda</taxon>
        <taxon>Incirrata</taxon>
        <taxon>Octopodidae</taxon>
        <taxon>Octopus</taxon>
    </lineage>
</organism>
<gene>
    <name evidence="1" type="ORF">OCTVUL_1B020460</name>
</gene>
<keyword evidence="2" id="KW-1185">Reference proteome</keyword>